<dbReference type="CDD" id="cd00174">
    <property type="entry name" value="SH3"/>
    <property type="match status" value="1"/>
</dbReference>
<dbReference type="InterPro" id="IPR051492">
    <property type="entry name" value="Dynamin-Rho_GEF"/>
</dbReference>
<evidence type="ECO:0000256" key="2">
    <source>
        <dbReference type="PROSITE-ProRule" id="PRU00192"/>
    </source>
</evidence>
<dbReference type="AlphaFoldDB" id="A0A0N4VET5"/>
<name>A0A0N4VET5_ENTVE</name>
<dbReference type="Pfam" id="PF00621">
    <property type="entry name" value="RhoGEF"/>
    <property type="match status" value="1"/>
</dbReference>
<evidence type="ECO:0000256" key="3">
    <source>
        <dbReference type="SAM" id="MobiDB-lite"/>
    </source>
</evidence>
<evidence type="ECO:0000259" key="4">
    <source>
        <dbReference type="PROSITE" id="PS50002"/>
    </source>
</evidence>
<evidence type="ECO:0000313" key="6">
    <source>
        <dbReference type="EMBL" id="VDD93897.1"/>
    </source>
</evidence>
<dbReference type="InterPro" id="IPR036028">
    <property type="entry name" value="SH3-like_dom_sf"/>
</dbReference>
<evidence type="ECO:0000256" key="1">
    <source>
        <dbReference type="ARBA" id="ARBA00022443"/>
    </source>
</evidence>
<dbReference type="Gene3D" id="1.20.900.10">
    <property type="entry name" value="Dbl homology (DH) domain"/>
    <property type="match status" value="1"/>
</dbReference>
<dbReference type="SUPFAM" id="SSF48065">
    <property type="entry name" value="DBL homology domain (DH-domain)"/>
    <property type="match status" value="1"/>
</dbReference>
<dbReference type="WBParaSite" id="EVEC_0000920701-mRNA-1">
    <property type="protein sequence ID" value="EVEC_0000920701-mRNA-1"/>
    <property type="gene ID" value="EVEC_0000920701"/>
</dbReference>
<feature type="domain" description="SH3" evidence="4">
    <location>
        <begin position="1121"/>
        <end position="1183"/>
    </location>
</feature>
<dbReference type="InterPro" id="IPR035899">
    <property type="entry name" value="DBL_dom_sf"/>
</dbReference>
<feature type="domain" description="SH3" evidence="4">
    <location>
        <begin position="178"/>
        <end position="237"/>
    </location>
</feature>
<dbReference type="PANTHER" id="PTHR22834:SF20">
    <property type="entry name" value="SH3 DOMAIN-CONTAINING PROTEIN"/>
    <property type="match status" value="1"/>
</dbReference>
<dbReference type="InterPro" id="IPR000219">
    <property type="entry name" value="DH_dom"/>
</dbReference>
<dbReference type="PROSITE" id="PS50010">
    <property type="entry name" value="DH_2"/>
    <property type="match status" value="1"/>
</dbReference>
<dbReference type="Gene3D" id="1.20.1270.60">
    <property type="entry name" value="Arfaptin homology (AH) domain/BAR domain"/>
    <property type="match status" value="1"/>
</dbReference>
<feature type="domain" description="SH3" evidence="4">
    <location>
        <begin position="39"/>
        <end position="105"/>
    </location>
</feature>
<protein>
    <submittedName>
        <fullName evidence="8">SH3 domain-containing kinase-binding protein 1</fullName>
    </submittedName>
</protein>
<keyword evidence="7" id="KW-1185">Reference proteome</keyword>
<reference evidence="8" key="1">
    <citation type="submission" date="2017-02" db="UniProtKB">
        <authorList>
            <consortium name="WormBaseParasite"/>
        </authorList>
    </citation>
    <scope>IDENTIFICATION</scope>
</reference>
<keyword evidence="1 2" id="KW-0728">SH3 domain</keyword>
<dbReference type="SUPFAM" id="SSF103657">
    <property type="entry name" value="BAR/IMD domain-like"/>
    <property type="match status" value="1"/>
</dbReference>
<dbReference type="InterPro" id="IPR027267">
    <property type="entry name" value="AH/BAR_dom_sf"/>
</dbReference>
<dbReference type="Gene3D" id="2.30.30.40">
    <property type="entry name" value="SH3 Domains"/>
    <property type="match status" value="4"/>
</dbReference>
<dbReference type="STRING" id="51028.A0A0N4VET5"/>
<evidence type="ECO:0000313" key="7">
    <source>
        <dbReference type="Proteomes" id="UP000274131"/>
    </source>
</evidence>
<feature type="domain" description="DH" evidence="5">
    <location>
        <begin position="496"/>
        <end position="661"/>
    </location>
</feature>
<dbReference type="GO" id="GO:0005737">
    <property type="term" value="C:cytoplasm"/>
    <property type="evidence" value="ECO:0007669"/>
    <property type="project" value="TreeGrafter"/>
</dbReference>
<dbReference type="PROSITE" id="PS50002">
    <property type="entry name" value="SH3"/>
    <property type="match status" value="4"/>
</dbReference>
<dbReference type="Pfam" id="PF14604">
    <property type="entry name" value="SH3_9"/>
    <property type="match status" value="1"/>
</dbReference>
<reference evidence="6 7" key="2">
    <citation type="submission" date="2018-10" db="EMBL/GenBank/DDBJ databases">
        <authorList>
            <consortium name="Pathogen Informatics"/>
        </authorList>
    </citation>
    <scope>NUCLEOTIDE SEQUENCE [LARGE SCALE GENOMIC DNA]</scope>
</reference>
<dbReference type="GO" id="GO:0005085">
    <property type="term" value="F:guanyl-nucleotide exchange factor activity"/>
    <property type="evidence" value="ECO:0007669"/>
    <property type="project" value="InterPro"/>
</dbReference>
<dbReference type="OrthoDB" id="27823at2759"/>
<dbReference type="EMBL" id="UXUI01009535">
    <property type="protein sequence ID" value="VDD93897.1"/>
    <property type="molecule type" value="Genomic_DNA"/>
</dbReference>
<dbReference type="Pfam" id="PF00018">
    <property type="entry name" value="SH3_1"/>
    <property type="match status" value="2"/>
</dbReference>
<gene>
    <name evidence="6" type="ORF">EVEC_LOCUS8648</name>
</gene>
<feature type="domain" description="SH3" evidence="4">
    <location>
        <begin position="256"/>
        <end position="317"/>
    </location>
</feature>
<dbReference type="Proteomes" id="UP000274131">
    <property type="component" value="Unassembled WGS sequence"/>
</dbReference>
<proteinExistence type="predicted"/>
<evidence type="ECO:0000313" key="8">
    <source>
        <dbReference type="WBParaSite" id="EVEC_0000920701-mRNA-1"/>
    </source>
</evidence>
<sequence length="1183" mass="131668">MVTVRYCETRYQAQKLNGDLVYVNGSNCSNLELPELREDELNFVVSFAEYSSTHREDISFGKNTVIIVSKNIDNGWAEGIVVGYNGKRLGRSGLFPRTFVLPLKLNKDTKSCNGAHKTLPGNVKAVVSDAVKEEKKSLTLTGEKATYQINSPPATGSVPSDVTHDPSPLKSDNQTCVENRPHARAIFSFRGENDGELSFEAGSTLLLRRYLELGWIEGEYNGKVGIFPASYVRVIVDVPGIFSLGGKPLRRISKNSILGIASVLYDFNGREDDELTVYAGESVSVLELVSNEWARCYDPGRDRTGIIPVSFLNIFMNEDDEESSHEESSDSENLFETQQFRPSLYDTVSSRASLDIQRPTLADKNESLSIDQQEGKSFGPAFDSKTLEAFFGTNCTSLNFGSESSSARKEKKPPVRPPPPKLRTVAKTAVALRNSPPPRPTDLPKRLSLATAPSSRSSEVLCFSPTDLSRCSLPPSPCLEMAETYDKNVSQENISKKKHIIEDLISSELQYLSDIGMWEAEILQSSGISDDYKRILTNGFPQLRELSRSLVSRLVAEQQSKASEPCYGQAFLDLREEFMRTFGLYFRSVESVSSITAGMRSLGSNVFDVPTAVSRPIQRCLKYPLFIGELIKVTPLNHVDHPKLLEALKQMSVLASKMNESKRRKELAVKYRNVGSEPLTKRLSRLNIHTVKKKSNRFKYRLTSQFGLIHMDKDPAFDTMTANLDRCERRICKLLHAVQVYKQLIVTQSKKYVEMYTSHEKLSNNNNGLNAEIRGYCKVLLQESTSLAHFLDEAIGAEAKKFLRLPITKVIQKRYDKLIDYMSAKREDKNPEEIRLRQCDYEALNNQLKATLPKIIDNIKKRTFSFVEIVVSKDMEFFTKVAQLRKDLPLLSSLPPPRPVLPKRTVTDSGKINSDETNLIDLEENLLDFVTPLQVHPPVFVANENGISPTFAPLSLNHATSVTNSPVVAPNTFNSSLASGTSLPISADALLNDLLPNELDRSQILSSLDAPLIPFRPYETTGGSSSRDKFALPLLPLTEASVAAQDEPLVMPTVNLTSLGKAPQSCDGLENGRTSVYYEPPVEDPKNCQNLSLNSNAITPIRAAPLPPSSTVGNWGDQKNLVFEPWKAEFDYSGSLDCQVSLSAGETVYVLKKFDDANNEEWWLVRKKSGTVGYVPAAYLTSI</sequence>
<dbReference type="SMART" id="SM00326">
    <property type="entry name" value="SH3"/>
    <property type="match status" value="4"/>
</dbReference>
<dbReference type="InterPro" id="IPR001452">
    <property type="entry name" value="SH3_domain"/>
</dbReference>
<dbReference type="SMART" id="SM00325">
    <property type="entry name" value="RhoGEF"/>
    <property type="match status" value="1"/>
</dbReference>
<dbReference type="SUPFAM" id="SSF50044">
    <property type="entry name" value="SH3-domain"/>
    <property type="match status" value="4"/>
</dbReference>
<dbReference type="PANTHER" id="PTHR22834">
    <property type="entry name" value="NUCLEAR FUSION PROTEIN FUS2"/>
    <property type="match status" value="1"/>
</dbReference>
<accession>A0A0N4VET5</accession>
<evidence type="ECO:0000259" key="5">
    <source>
        <dbReference type="PROSITE" id="PS50010"/>
    </source>
</evidence>
<feature type="region of interest" description="Disordered" evidence="3">
    <location>
        <begin position="401"/>
        <end position="451"/>
    </location>
</feature>
<feature type="region of interest" description="Disordered" evidence="3">
    <location>
        <begin position="149"/>
        <end position="174"/>
    </location>
</feature>
<feature type="compositionally biased region" description="Polar residues" evidence="3">
    <location>
        <begin position="149"/>
        <end position="160"/>
    </location>
</feature>
<organism evidence="8">
    <name type="scientific">Enterobius vermicularis</name>
    <name type="common">Human pinworm</name>
    <dbReference type="NCBI Taxonomy" id="51028"/>
    <lineage>
        <taxon>Eukaryota</taxon>
        <taxon>Metazoa</taxon>
        <taxon>Ecdysozoa</taxon>
        <taxon>Nematoda</taxon>
        <taxon>Chromadorea</taxon>
        <taxon>Rhabditida</taxon>
        <taxon>Spirurina</taxon>
        <taxon>Oxyuridomorpha</taxon>
        <taxon>Oxyuroidea</taxon>
        <taxon>Oxyuridae</taxon>
        <taxon>Enterobius</taxon>
    </lineage>
</organism>